<dbReference type="Proteomes" id="UP000467385">
    <property type="component" value="Chromosome"/>
</dbReference>
<dbReference type="PANTHER" id="PTHR37042:SF4">
    <property type="entry name" value="OUTER MEMBRANE PROTEIN RV1973"/>
    <property type="match status" value="1"/>
</dbReference>
<dbReference type="EMBL" id="AP022613">
    <property type="protein sequence ID" value="BBZ40419.1"/>
    <property type="molecule type" value="Genomic_DNA"/>
</dbReference>
<dbReference type="AlphaFoldDB" id="A0A1X1TPN1"/>
<reference evidence="3 4" key="1">
    <citation type="journal article" date="2019" name="Emerg. Microbes Infect.">
        <title>Comprehensive subspecies identification of 175 nontuberculous mycobacteria species based on 7547 genomic profiles.</title>
        <authorList>
            <person name="Matsumoto Y."/>
            <person name="Kinjo T."/>
            <person name="Motooka D."/>
            <person name="Nabeya D."/>
            <person name="Jung N."/>
            <person name="Uechi K."/>
            <person name="Horii T."/>
            <person name="Iida T."/>
            <person name="Fujita J."/>
            <person name="Nakamura S."/>
        </authorList>
    </citation>
    <scope>NUCLEOTIDE SEQUENCE [LARGE SCALE GENOMIC DNA]</scope>
    <source>
        <strain evidence="3 4">JCM 14738</strain>
    </source>
</reference>
<dbReference type="OrthoDB" id="3536396at2"/>
<proteinExistence type="predicted"/>
<dbReference type="STRING" id="44010.AWC00_03660"/>
<keyword evidence="4" id="KW-1185">Reference proteome</keyword>
<evidence type="ECO:0000313" key="3">
    <source>
        <dbReference type="EMBL" id="BBZ40419.1"/>
    </source>
</evidence>
<comment type="subcellular location">
    <subcellularLocation>
        <location evidence="1">Membrane</location>
    </subcellularLocation>
</comment>
<gene>
    <name evidence="3" type="ORF">MCNS_34820</name>
</gene>
<protein>
    <submittedName>
        <fullName evidence="3">Outer membrane protein</fullName>
    </submittedName>
</protein>
<dbReference type="PANTHER" id="PTHR37042">
    <property type="entry name" value="OUTER MEMBRANE PROTEIN RV1973"/>
    <property type="match status" value="1"/>
</dbReference>
<dbReference type="RefSeq" id="WP_085231307.1">
    <property type="nucleotide sequence ID" value="NZ_AP022613.1"/>
</dbReference>
<organism evidence="3 4">
    <name type="scientific">Mycobacterium conspicuum</name>
    <dbReference type="NCBI Taxonomy" id="44010"/>
    <lineage>
        <taxon>Bacteria</taxon>
        <taxon>Bacillati</taxon>
        <taxon>Actinomycetota</taxon>
        <taxon>Actinomycetes</taxon>
        <taxon>Mycobacteriales</taxon>
        <taxon>Mycobacteriaceae</taxon>
        <taxon>Mycobacterium</taxon>
    </lineage>
</organism>
<accession>A0A1X1TPN1</accession>
<evidence type="ECO:0000256" key="2">
    <source>
        <dbReference type="ARBA" id="ARBA00023136"/>
    </source>
</evidence>
<evidence type="ECO:0000256" key="1">
    <source>
        <dbReference type="ARBA" id="ARBA00004370"/>
    </source>
</evidence>
<dbReference type="GO" id="GO:0016020">
    <property type="term" value="C:membrane"/>
    <property type="evidence" value="ECO:0007669"/>
    <property type="project" value="UniProtKB-SubCell"/>
</dbReference>
<name>A0A1X1TPN1_9MYCO</name>
<evidence type="ECO:0000313" key="4">
    <source>
        <dbReference type="Proteomes" id="UP000467385"/>
    </source>
</evidence>
<keyword evidence="2" id="KW-0472">Membrane</keyword>
<sequence length="184" mass="19491">MTTLDRAATHDEIDEISAAPQRRSIQWRRALAHGVLPGLALVVALATGYLKWLGDSAEDSAALRAETVRIGSEDAVALLSYKPESVDKDLGAARERLTGEFKDAYTELTRQVVIPGAKDKHIAAVAKASAAASVSATGSHAVVLVFVNQTVTIGGGVPTDTTPVVRVVLDKVNGRWLVSHFDPV</sequence>